<dbReference type="RefSeq" id="WP_262590557.1">
    <property type="nucleotide sequence ID" value="NZ_JAOQJQ010000001.1"/>
</dbReference>
<keyword evidence="3 5" id="KW-0012">Acyltransferase</keyword>
<proteinExistence type="inferred from homology"/>
<keyword evidence="6" id="KW-1185">Reference proteome</keyword>
<comment type="caution">
    <text evidence="5">The sequence shown here is derived from an EMBL/GenBank/DDBJ whole genome shotgun (WGS) entry which is preliminary data.</text>
</comment>
<dbReference type="SUPFAM" id="SSF53659">
    <property type="entry name" value="Isocitrate/Isopropylmalate dehydrogenase-like"/>
    <property type="match status" value="1"/>
</dbReference>
<dbReference type="PIRSF" id="PIRSF000428">
    <property type="entry name" value="P_Ac_trans"/>
    <property type="match status" value="1"/>
</dbReference>
<sequence length="300" mass="32415">MELHNFTELTNLASNASRQRTVAIVSAADRHILETALKAAKKQIARPLLIGSKSKISALLNELQADPKDFQIEEPSAHMTDAELAVQLIHSKDADLLMKGMLETSDFLRPVVNRQTGLGTGRIMSHIALQSIPGYHKLVINTDAAMCAHPDLNQKKEILLNAVHALHKLGYTSPNVACLCCKESVDAKIIETVHARTLQEMCEKNELGSCHVAGPISYDIAISKEIARLKHFDSPYCGDFDVLLQPNIHAGNILGKCLEVTCRASMAGIVVGAKAPVILTSRGAKADEKLNSIAFASAVA</sequence>
<comment type="similarity">
    <text evidence="1">Belongs to the phosphate acetyltransferase and butyryltransferase family.</text>
</comment>
<dbReference type="GO" id="GO:0016746">
    <property type="term" value="F:acyltransferase activity"/>
    <property type="evidence" value="ECO:0007669"/>
    <property type="project" value="UniProtKB-KW"/>
</dbReference>
<keyword evidence="5" id="KW-0418">Kinase</keyword>
<evidence type="ECO:0000313" key="6">
    <source>
        <dbReference type="Proteomes" id="UP001652442"/>
    </source>
</evidence>
<evidence type="ECO:0000256" key="1">
    <source>
        <dbReference type="ARBA" id="ARBA00005656"/>
    </source>
</evidence>
<evidence type="ECO:0000256" key="2">
    <source>
        <dbReference type="ARBA" id="ARBA00022679"/>
    </source>
</evidence>
<dbReference type="Pfam" id="PF01515">
    <property type="entry name" value="PTA_PTB"/>
    <property type="match status" value="1"/>
</dbReference>
<dbReference type="InterPro" id="IPR002505">
    <property type="entry name" value="PTA_PTB"/>
</dbReference>
<gene>
    <name evidence="5" type="ORF">OCV88_00700</name>
</gene>
<dbReference type="GO" id="GO:0016301">
    <property type="term" value="F:kinase activity"/>
    <property type="evidence" value="ECO:0007669"/>
    <property type="project" value="UniProtKB-KW"/>
</dbReference>
<dbReference type="PANTHER" id="PTHR43356">
    <property type="entry name" value="PHOSPHATE ACETYLTRANSFERASE"/>
    <property type="match status" value="1"/>
</dbReference>
<dbReference type="Proteomes" id="UP001652442">
    <property type="component" value="Unassembled WGS sequence"/>
</dbReference>
<name>A0ABT2TF81_9FIRM</name>
<dbReference type="PANTHER" id="PTHR43356:SF2">
    <property type="entry name" value="PHOSPHATE ACETYLTRANSFERASE"/>
    <property type="match status" value="1"/>
</dbReference>
<dbReference type="InterPro" id="IPR012147">
    <property type="entry name" value="P_Ac_Bu_trans"/>
</dbReference>
<reference evidence="5 6" key="1">
    <citation type="journal article" date="2021" name="ISME Commun">
        <title>Automated analysis of genomic sequences facilitates high-throughput and comprehensive description of bacteria.</title>
        <authorList>
            <person name="Hitch T.C.A."/>
        </authorList>
    </citation>
    <scope>NUCLEOTIDE SEQUENCE [LARGE SCALE GENOMIC DNA]</scope>
    <source>
        <strain evidence="5 6">Sanger_109</strain>
    </source>
</reference>
<evidence type="ECO:0000259" key="4">
    <source>
        <dbReference type="Pfam" id="PF01515"/>
    </source>
</evidence>
<dbReference type="Gene3D" id="3.40.718.10">
    <property type="entry name" value="Isopropylmalate Dehydrogenase"/>
    <property type="match status" value="1"/>
</dbReference>
<dbReference type="InterPro" id="IPR050500">
    <property type="entry name" value="Phos_Acetyltrans/Butyryltrans"/>
</dbReference>
<accession>A0ABT2TF81</accession>
<evidence type="ECO:0000256" key="3">
    <source>
        <dbReference type="ARBA" id="ARBA00023315"/>
    </source>
</evidence>
<protein>
    <submittedName>
        <fullName evidence="5">Phosphate acyltransferase</fullName>
    </submittedName>
</protein>
<feature type="domain" description="Phosphate acetyl/butaryl transferase" evidence="4">
    <location>
        <begin position="83"/>
        <end position="296"/>
    </location>
</feature>
<keyword evidence="2" id="KW-0808">Transferase</keyword>
<dbReference type="EMBL" id="JAOQJQ010000001">
    <property type="protein sequence ID" value="MCU6760850.1"/>
    <property type="molecule type" value="Genomic_DNA"/>
</dbReference>
<organism evidence="5 6">
    <name type="scientific">Brotonthovivens ammoniilytica</name>
    <dbReference type="NCBI Taxonomy" id="2981725"/>
    <lineage>
        <taxon>Bacteria</taxon>
        <taxon>Bacillati</taxon>
        <taxon>Bacillota</taxon>
        <taxon>Clostridia</taxon>
        <taxon>Lachnospirales</taxon>
        <taxon>Lachnospiraceae</taxon>
        <taxon>Brotonthovivens</taxon>
    </lineage>
</organism>
<evidence type="ECO:0000313" key="5">
    <source>
        <dbReference type="EMBL" id="MCU6760850.1"/>
    </source>
</evidence>